<feature type="transmembrane region" description="Helical" evidence="11">
    <location>
        <begin position="225"/>
        <end position="246"/>
    </location>
</feature>
<evidence type="ECO:0000259" key="12">
    <source>
        <dbReference type="Pfam" id="PF00892"/>
    </source>
</evidence>
<dbReference type="Gene3D" id="1.10.3730.20">
    <property type="match status" value="2"/>
</dbReference>
<feature type="transmembrane region" description="Helical" evidence="11">
    <location>
        <begin position="281"/>
        <end position="298"/>
    </location>
</feature>
<evidence type="ECO:0000256" key="2">
    <source>
        <dbReference type="ARBA" id="ARBA00022475"/>
    </source>
</evidence>
<gene>
    <name evidence="13" type="ORF">AW736_12900</name>
</gene>
<evidence type="ECO:0000256" key="4">
    <source>
        <dbReference type="ARBA" id="ARBA00022519"/>
    </source>
</evidence>
<feature type="transmembrane region" description="Helical" evidence="11">
    <location>
        <begin position="160"/>
        <end position="178"/>
    </location>
</feature>
<keyword evidence="6 11" id="KW-0812">Transmembrane</keyword>
<keyword evidence="9" id="KW-0443">Lipid metabolism</keyword>
<feature type="transmembrane region" description="Helical" evidence="11">
    <location>
        <begin position="88"/>
        <end position="110"/>
    </location>
</feature>
<organism evidence="13 14">
    <name type="scientific">Termitidicoccus mucosus</name>
    <dbReference type="NCBI Taxonomy" id="1184151"/>
    <lineage>
        <taxon>Bacteria</taxon>
        <taxon>Pseudomonadati</taxon>
        <taxon>Verrucomicrobiota</taxon>
        <taxon>Opitutia</taxon>
        <taxon>Opitutales</taxon>
        <taxon>Opitutaceae</taxon>
        <taxon>Termitidicoccus</taxon>
    </lineage>
</organism>
<feature type="domain" description="EamA" evidence="12">
    <location>
        <begin position="164"/>
        <end position="295"/>
    </location>
</feature>
<evidence type="ECO:0000256" key="10">
    <source>
        <dbReference type="ARBA" id="ARBA00023136"/>
    </source>
</evidence>
<keyword evidence="7" id="KW-0448">Lipopolysaccharide biosynthesis</keyword>
<keyword evidence="2" id="KW-1003">Cell membrane</keyword>
<protein>
    <recommendedName>
        <fullName evidence="12">EamA domain-containing protein</fullName>
    </recommendedName>
</protein>
<evidence type="ECO:0000256" key="3">
    <source>
        <dbReference type="ARBA" id="ARBA00022516"/>
    </source>
</evidence>
<evidence type="ECO:0000256" key="1">
    <source>
        <dbReference type="ARBA" id="ARBA00004651"/>
    </source>
</evidence>
<evidence type="ECO:0000256" key="11">
    <source>
        <dbReference type="SAM" id="Phobius"/>
    </source>
</evidence>
<keyword evidence="5" id="KW-0441">Lipid A biosynthesis</keyword>
<dbReference type="STRING" id="1184151.AW736_12900"/>
<feature type="transmembrane region" description="Helical" evidence="11">
    <location>
        <begin position="55"/>
        <end position="76"/>
    </location>
</feature>
<feature type="transmembrane region" description="Helical" evidence="11">
    <location>
        <begin position="184"/>
        <end position="205"/>
    </location>
</feature>
<dbReference type="AlphaFoldDB" id="A0A178IK66"/>
<keyword evidence="4" id="KW-0997">Cell inner membrane</keyword>
<dbReference type="InterPro" id="IPR037185">
    <property type="entry name" value="EmrE-like"/>
</dbReference>
<reference evidence="13 14" key="1">
    <citation type="submission" date="2016-01" db="EMBL/GenBank/DDBJ databases">
        <title>High potential of lignocellulose degradation of a new Verrucomicrobia species.</title>
        <authorList>
            <person name="Wang Y."/>
            <person name="Shi Y."/>
            <person name="Qiu Z."/>
            <person name="Liu S."/>
            <person name="Yang H."/>
        </authorList>
    </citation>
    <scope>NUCLEOTIDE SEQUENCE [LARGE SCALE GENOMIC DNA]</scope>
    <source>
        <strain evidence="13 14">TSB47</strain>
    </source>
</reference>
<comment type="caution">
    <text evidence="13">The sequence shown here is derived from an EMBL/GenBank/DDBJ whole genome shotgun (WGS) entry which is preliminary data.</text>
</comment>
<evidence type="ECO:0000256" key="9">
    <source>
        <dbReference type="ARBA" id="ARBA00023098"/>
    </source>
</evidence>
<dbReference type="GO" id="GO:0022857">
    <property type="term" value="F:transmembrane transporter activity"/>
    <property type="evidence" value="ECO:0007669"/>
    <property type="project" value="InterPro"/>
</dbReference>
<dbReference type="EMBL" id="LRRQ01000090">
    <property type="protein sequence ID" value="OAM89506.1"/>
    <property type="molecule type" value="Genomic_DNA"/>
</dbReference>
<evidence type="ECO:0000256" key="8">
    <source>
        <dbReference type="ARBA" id="ARBA00022989"/>
    </source>
</evidence>
<dbReference type="Pfam" id="PF00892">
    <property type="entry name" value="EamA"/>
    <property type="match status" value="2"/>
</dbReference>
<dbReference type="GO" id="GO:0005886">
    <property type="term" value="C:plasma membrane"/>
    <property type="evidence" value="ECO:0007669"/>
    <property type="project" value="UniProtKB-SubCell"/>
</dbReference>
<proteinExistence type="predicted"/>
<dbReference type="SUPFAM" id="SSF103481">
    <property type="entry name" value="Multidrug resistance efflux transporter EmrE"/>
    <property type="match status" value="2"/>
</dbReference>
<evidence type="ECO:0000313" key="13">
    <source>
        <dbReference type="EMBL" id="OAM89506.1"/>
    </source>
</evidence>
<dbReference type="GO" id="GO:0009245">
    <property type="term" value="P:lipid A biosynthetic process"/>
    <property type="evidence" value="ECO:0007669"/>
    <property type="project" value="UniProtKB-KW"/>
</dbReference>
<keyword evidence="3" id="KW-0444">Lipid biosynthesis</keyword>
<keyword evidence="10 11" id="KW-0472">Membrane</keyword>
<feature type="domain" description="EamA" evidence="12">
    <location>
        <begin position="3"/>
        <end position="132"/>
    </location>
</feature>
<keyword evidence="14" id="KW-1185">Reference proteome</keyword>
<dbReference type="InterPro" id="IPR000390">
    <property type="entry name" value="Small_drug/metabolite_transptr"/>
</dbReference>
<feature type="transmembrane region" description="Helical" evidence="11">
    <location>
        <begin position="27"/>
        <end position="49"/>
    </location>
</feature>
<evidence type="ECO:0000256" key="6">
    <source>
        <dbReference type="ARBA" id="ARBA00022692"/>
    </source>
</evidence>
<name>A0A178IK66_9BACT</name>
<feature type="transmembrane region" description="Helical" evidence="11">
    <location>
        <begin position="116"/>
        <end position="139"/>
    </location>
</feature>
<accession>A0A178IK66</accession>
<dbReference type="GO" id="GO:0009103">
    <property type="term" value="P:lipopolysaccharide biosynthetic process"/>
    <property type="evidence" value="ECO:0007669"/>
    <property type="project" value="UniProtKB-KW"/>
</dbReference>
<dbReference type="InterPro" id="IPR000620">
    <property type="entry name" value="EamA_dom"/>
</dbReference>
<evidence type="ECO:0000313" key="14">
    <source>
        <dbReference type="Proteomes" id="UP000078486"/>
    </source>
</evidence>
<dbReference type="Proteomes" id="UP000078486">
    <property type="component" value="Unassembled WGS sequence"/>
</dbReference>
<dbReference type="PANTHER" id="PTHR30561">
    <property type="entry name" value="SMR FAMILY PROTON-DEPENDENT DRUG EFFLUX TRANSPORTER SUGE"/>
    <property type="match status" value="1"/>
</dbReference>
<evidence type="ECO:0000256" key="5">
    <source>
        <dbReference type="ARBA" id="ARBA00022556"/>
    </source>
</evidence>
<keyword evidence="8 11" id="KW-1133">Transmembrane helix</keyword>
<comment type="subcellular location">
    <subcellularLocation>
        <location evidence="1">Cell membrane</location>
        <topology evidence="1">Multi-pass membrane protein</topology>
    </subcellularLocation>
</comment>
<sequence length="299" mass="31721">MGLLLVAAMLHATWNYWAKRAGGGLPFVFLTGLVICAAYVPAVAVYWFLKRPGLPWAGAAGVMFVSGALKTGYSLYLQRGYRAGDFSLIYPLARGTGPLLSTLAAVALLGERPPPAALAGGLVIIAGIFWLTGGTRWLGRGRAAAGASAGGEEAARMRGLAARYGVMSGVFIASYTLWDRHAVAGWLLPPLLYDAGTSFTQVALLTPFAWRRRAEVAREWREHRLNAFCVGLFSPASYVLVLTAMTFTPVSYVAPAREVSIIIGAFFGAKLLNEADARRRIVAAAVMAAGIALLVGGSR</sequence>
<evidence type="ECO:0000256" key="7">
    <source>
        <dbReference type="ARBA" id="ARBA00022985"/>
    </source>
</evidence>
<dbReference type="PANTHER" id="PTHR30561:SF9">
    <property type="entry name" value="4-AMINO-4-DEOXY-L-ARABINOSE-PHOSPHOUNDECAPRENOL FLIPPASE SUBUNIT ARNF-RELATED"/>
    <property type="match status" value="1"/>
</dbReference>